<dbReference type="Pfam" id="PF00498">
    <property type="entry name" value="FHA"/>
    <property type="match status" value="1"/>
</dbReference>
<dbReference type="InterPro" id="IPR000253">
    <property type="entry name" value="FHA_dom"/>
</dbReference>
<dbReference type="SUPFAM" id="SSF49879">
    <property type="entry name" value="SMAD/FHA domain"/>
    <property type="match status" value="1"/>
</dbReference>
<reference evidence="2" key="1">
    <citation type="submission" date="2018-08" db="EMBL/GenBank/DDBJ databases">
        <title>Murine metabolic-syndrome-specific gut microbial biobank.</title>
        <authorList>
            <person name="Liu C."/>
        </authorList>
    </citation>
    <scope>NUCLEOTIDE SEQUENCE [LARGE SCALE GENOMIC DNA]</scope>
    <source>
        <strain evidence="2">Z82</strain>
    </source>
</reference>
<dbReference type="InterPro" id="IPR008984">
    <property type="entry name" value="SMAD_FHA_dom_sf"/>
</dbReference>
<dbReference type="CDD" id="cd00060">
    <property type="entry name" value="FHA"/>
    <property type="match status" value="1"/>
</dbReference>
<gene>
    <name evidence="2" type="ORF">D1639_07425</name>
</gene>
<proteinExistence type="predicted"/>
<accession>A0A7C9JJH9</accession>
<dbReference type="Gene3D" id="2.60.200.20">
    <property type="match status" value="1"/>
</dbReference>
<feature type="domain" description="FHA" evidence="1">
    <location>
        <begin position="245"/>
        <end position="278"/>
    </location>
</feature>
<protein>
    <submittedName>
        <fullName evidence="2">FHA domain-containing protein</fullName>
    </submittedName>
</protein>
<comment type="caution">
    <text evidence="2">The sequence shown here is derived from an EMBL/GenBank/DDBJ whole genome shotgun (WGS) entry which is preliminary data.</text>
</comment>
<dbReference type="EMBL" id="QWKH01000051">
    <property type="protein sequence ID" value="NBI34862.1"/>
    <property type="molecule type" value="Genomic_DNA"/>
</dbReference>
<evidence type="ECO:0000259" key="1">
    <source>
        <dbReference type="Pfam" id="PF00498"/>
    </source>
</evidence>
<dbReference type="AlphaFoldDB" id="A0A7C9JJH9"/>
<name>A0A7C9JJH9_9BACT</name>
<organism evidence="2">
    <name type="scientific">Muribaculaceae bacterium Z82</name>
    <dbReference type="NCBI Taxonomy" id="2304548"/>
    <lineage>
        <taxon>Bacteria</taxon>
        <taxon>Pseudomonadati</taxon>
        <taxon>Bacteroidota</taxon>
        <taxon>Bacteroidia</taxon>
        <taxon>Bacteroidales</taxon>
        <taxon>Muribaculaceae</taxon>
    </lineage>
</organism>
<evidence type="ECO:0000313" key="2">
    <source>
        <dbReference type="EMBL" id="NBI34862.1"/>
    </source>
</evidence>
<sequence>MAAVRTPAGELFDIMKRWGGISHRDLALRVLSNRTLANGVSPASRANDRVWLSRYVVHAPVETLQTAYFADYGESAVKVASVLRSRAKRAFTNQQILDEVCGEGGASMERALSECGQDTSLFRNVLGRLGTVDGLTESQRAEVALTLLVAAGCSADATQAASYTIDYIRSLHGAEVVTPSAPTGSAGQGMAEAAERLADVATMGLLRIVDGYVVGAPFWLAAEPGAETVVGALAEQEGSLRDVGVDVSGRHARIWRGDDGVWYVEGLESRNGTVLVDGATRERMVVEPPAQEREGWQSAPVPFRPGDELIFAADTRFVVVAGVAK</sequence>